<gene>
    <name evidence="7" type="ORF">CLIB1423_19S00782</name>
</gene>
<dbReference type="InterPro" id="IPR013149">
    <property type="entry name" value="ADH-like_C"/>
</dbReference>
<evidence type="ECO:0000256" key="3">
    <source>
        <dbReference type="ARBA" id="ARBA00022833"/>
    </source>
</evidence>
<keyword evidence="2 5" id="KW-0479">Metal-binding</keyword>
<dbReference type="InterPro" id="IPR036291">
    <property type="entry name" value="NAD(P)-bd_dom_sf"/>
</dbReference>
<dbReference type="CDD" id="cd05283">
    <property type="entry name" value="CAD1"/>
    <property type="match status" value="1"/>
</dbReference>
<dbReference type="InterPro" id="IPR047109">
    <property type="entry name" value="CAD-like"/>
</dbReference>
<dbReference type="Gene3D" id="3.90.180.10">
    <property type="entry name" value="Medium-chain alcohol dehydrogenases, catalytic domain"/>
    <property type="match status" value="1"/>
</dbReference>
<keyword evidence="8" id="KW-1185">Reference proteome</keyword>
<comment type="cofactor">
    <cofactor evidence="1 5">
        <name>Zn(2+)</name>
        <dbReference type="ChEBI" id="CHEBI:29105"/>
    </cofactor>
</comment>
<dbReference type="AlphaFoldDB" id="A0A9P0QTU4"/>
<evidence type="ECO:0000256" key="2">
    <source>
        <dbReference type="ARBA" id="ARBA00022723"/>
    </source>
</evidence>
<name>A0A9P0QTU4_9ASCO</name>
<proteinExistence type="inferred from homology"/>
<dbReference type="SUPFAM" id="SSF51735">
    <property type="entry name" value="NAD(P)-binding Rossmann-fold domains"/>
    <property type="match status" value="1"/>
</dbReference>
<accession>A0A9P0QTU4</accession>
<organism evidence="7 8">
    <name type="scientific">[Candida] railenensis</name>
    <dbReference type="NCBI Taxonomy" id="45579"/>
    <lineage>
        <taxon>Eukaryota</taxon>
        <taxon>Fungi</taxon>
        <taxon>Dikarya</taxon>
        <taxon>Ascomycota</taxon>
        <taxon>Saccharomycotina</taxon>
        <taxon>Pichiomycetes</taxon>
        <taxon>Debaryomycetaceae</taxon>
        <taxon>Kurtzmaniella</taxon>
    </lineage>
</organism>
<dbReference type="Proteomes" id="UP000837801">
    <property type="component" value="Unassembled WGS sequence"/>
</dbReference>
<dbReference type="PROSITE" id="PS00059">
    <property type="entry name" value="ADH_ZINC"/>
    <property type="match status" value="1"/>
</dbReference>
<dbReference type="SUPFAM" id="SSF50129">
    <property type="entry name" value="GroES-like"/>
    <property type="match status" value="1"/>
</dbReference>
<evidence type="ECO:0000256" key="4">
    <source>
        <dbReference type="ARBA" id="ARBA00023002"/>
    </source>
</evidence>
<comment type="caution">
    <text evidence="7">The sequence shown here is derived from an EMBL/GenBank/DDBJ whole genome shotgun (WGS) entry which is preliminary data.</text>
</comment>
<dbReference type="SMART" id="SM00829">
    <property type="entry name" value="PKS_ER"/>
    <property type="match status" value="1"/>
</dbReference>
<dbReference type="Gene3D" id="3.40.50.720">
    <property type="entry name" value="NAD(P)-binding Rossmann-like Domain"/>
    <property type="match status" value="1"/>
</dbReference>
<keyword evidence="3 5" id="KW-0862">Zinc</keyword>
<dbReference type="InterPro" id="IPR013154">
    <property type="entry name" value="ADH-like_N"/>
</dbReference>
<protein>
    <submittedName>
        <fullName evidence="7">NADP-dependent alcohol dehydrogenase 6</fullName>
    </submittedName>
</protein>
<evidence type="ECO:0000259" key="6">
    <source>
        <dbReference type="SMART" id="SM00829"/>
    </source>
</evidence>
<dbReference type="InterPro" id="IPR002328">
    <property type="entry name" value="ADH_Zn_CS"/>
</dbReference>
<keyword evidence="4" id="KW-0560">Oxidoreductase</keyword>
<dbReference type="InterPro" id="IPR020843">
    <property type="entry name" value="ER"/>
</dbReference>
<dbReference type="InterPro" id="IPR011032">
    <property type="entry name" value="GroES-like_sf"/>
</dbReference>
<sequence length="383" mass="41819">MSVPEKFDSIGVLDYDKWLEPKHFQHTPQALRDDDVDIEVEACGICGSDIHAASGAWSRPYVPLAVGHEIVGKIAAVGPNVTKFKIGDRVGVGAQCDSCGKCIICHDGKENHCKGIVGTYRGLYKETNTPTQGGYSNFVRLNSRFTFKIPDAISSTDAAPLLCGGITGFRPLMTAGVKKGTKVGVNGIGGIGHMTILFAKAMGAEVTAISRNDKKQALAKELGADHYISTSEEGYDEKHAYKLDVIVNTGSSFSEGSVNSMLKLIRPGGRLISITVPPATEKLVIDPFTFLLSGVSIEASIIGSPKDIEYMLEFVAEHKIKPRIETIDISEENVATAWQRVTDGDVKFRFVLTGYDKYFKKYANIKYTFHQYVFNYVNMSSHS</sequence>
<evidence type="ECO:0000256" key="1">
    <source>
        <dbReference type="ARBA" id="ARBA00001947"/>
    </source>
</evidence>
<reference evidence="7" key="1">
    <citation type="submission" date="2022-03" db="EMBL/GenBank/DDBJ databases">
        <authorList>
            <person name="Legras J.-L."/>
            <person name="Devillers H."/>
            <person name="Grondin C."/>
        </authorList>
    </citation>
    <scope>NUCLEOTIDE SEQUENCE</scope>
    <source>
        <strain evidence="7">CLIB 1423</strain>
    </source>
</reference>
<evidence type="ECO:0000256" key="5">
    <source>
        <dbReference type="RuleBase" id="RU361277"/>
    </source>
</evidence>
<dbReference type="FunFam" id="3.40.50.720:FF:000022">
    <property type="entry name" value="Cinnamyl alcohol dehydrogenase"/>
    <property type="match status" value="1"/>
</dbReference>
<dbReference type="GO" id="GO:0016616">
    <property type="term" value="F:oxidoreductase activity, acting on the CH-OH group of donors, NAD or NADP as acceptor"/>
    <property type="evidence" value="ECO:0007669"/>
    <property type="project" value="InterPro"/>
</dbReference>
<evidence type="ECO:0000313" key="7">
    <source>
        <dbReference type="EMBL" id="CAH2354809.1"/>
    </source>
</evidence>
<evidence type="ECO:0000313" key="8">
    <source>
        <dbReference type="Proteomes" id="UP000837801"/>
    </source>
</evidence>
<dbReference type="Pfam" id="PF00107">
    <property type="entry name" value="ADH_zinc_N"/>
    <property type="match status" value="1"/>
</dbReference>
<comment type="similarity">
    <text evidence="5">Belongs to the zinc-containing alcohol dehydrogenase family.</text>
</comment>
<dbReference type="Pfam" id="PF08240">
    <property type="entry name" value="ADH_N"/>
    <property type="match status" value="1"/>
</dbReference>
<dbReference type="EMBL" id="CAKXYY010000019">
    <property type="protein sequence ID" value="CAH2354809.1"/>
    <property type="molecule type" value="Genomic_DNA"/>
</dbReference>
<dbReference type="GO" id="GO:0008270">
    <property type="term" value="F:zinc ion binding"/>
    <property type="evidence" value="ECO:0007669"/>
    <property type="project" value="InterPro"/>
</dbReference>
<feature type="domain" description="Enoyl reductase (ER)" evidence="6">
    <location>
        <begin position="11"/>
        <end position="352"/>
    </location>
</feature>
<dbReference type="PANTHER" id="PTHR42683">
    <property type="entry name" value="ALDEHYDE REDUCTASE"/>
    <property type="match status" value="1"/>
</dbReference>
<dbReference type="OrthoDB" id="1879366at2759"/>